<protein>
    <submittedName>
        <fullName evidence="2">Uncharacterized protein</fullName>
    </submittedName>
</protein>
<sequence length="53" mass="5947">MDTHLLMIGVAVMVGLIGIAASRDLLRRLRPQPRLVPVRVERPARRSRDISGM</sequence>
<keyword evidence="1" id="KW-0812">Transmembrane</keyword>
<evidence type="ECO:0000256" key="1">
    <source>
        <dbReference type="SAM" id="Phobius"/>
    </source>
</evidence>
<name>A0ABU8J3R3_9BURK</name>
<dbReference type="EMBL" id="JACFYJ010000105">
    <property type="protein sequence ID" value="MEI6002309.1"/>
    <property type="molecule type" value="Genomic_DNA"/>
</dbReference>
<reference evidence="2 3" key="1">
    <citation type="journal article" date="2022" name="Arch. Microbiol.">
        <title>Paraburkholderia bengalensis sp. nov. isolated from roots of Oryza sativa, IR64.</title>
        <authorList>
            <person name="Nag P."/>
            <person name="Mondal N."/>
            <person name="Sarkar J."/>
            <person name="Das S."/>
        </authorList>
    </citation>
    <scope>NUCLEOTIDE SEQUENCE [LARGE SCALE GENOMIC DNA]</scope>
    <source>
        <strain evidence="2 3">IR64_4_BI</strain>
    </source>
</reference>
<evidence type="ECO:0000313" key="3">
    <source>
        <dbReference type="Proteomes" id="UP001386437"/>
    </source>
</evidence>
<proteinExistence type="predicted"/>
<organism evidence="2 3">
    <name type="scientific">Paraburkholderia bengalensis</name>
    <dbReference type="NCBI Taxonomy" id="2747562"/>
    <lineage>
        <taxon>Bacteria</taxon>
        <taxon>Pseudomonadati</taxon>
        <taxon>Pseudomonadota</taxon>
        <taxon>Betaproteobacteria</taxon>
        <taxon>Burkholderiales</taxon>
        <taxon>Burkholderiaceae</taxon>
        <taxon>Paraburkholderia</taxon>
    </lineage>
</organism>
<keyword evidence="3" id="KW-1185">Reference proteome</keyword>
<feature type="transmembrane region" description="Helical" evidence="1">
    <location>
        <begin position="6"/>
        <end position="26"/>
    </location>
</feature>
<comment type="caution">
    <text evidence="2">The sequence shown here is derived from an EMBL/GenBank/DDBJ whole genome shotgun (WGS) entry which is preliminary data.</text>
</comment>
<accession>A0ABU8J3R3</accession>
<dbReference type="RefSeq" id="WP_336601951.1">
    <property type="nucleotide sequence ID" value="NZ_JACFYJ010000105.1"/>
</dbReference>
<evidence type="ECO:0000313" key="2">
    <source>
        <dbReference type="EMBL" id="MEI6002309.1"/>
    </source>
</evidence>
<dbReference type="Proteomes" id="UP001386437">
    <property type="component" value="Unassembled WGS sequence"/>
</dbReference>
<keyword evidence="1" id="KW-0472">Membrane</keyword>
<gene>
    <name evidence="2" type="ORF">H3V53_35860</name>
</gene>
<keyword evidence="1" id="KW-1133">Transmembrane helix</keyword>